<feature type="domain" description="bAvd-like" evidence="1">
    <location>
        <begin position="17"/>
        <end position="112"/>
    </location>
</feature>
<dbReference type="STRING" id="765910.MARPU_11010"/>
<reference evidence="2 3" key="1">
    <citation type="submission" date="2013-12" db="EMBL/GenBank/DDBJ databases">
        <authorList>
            <consortium name="DOE Joint Genome Institute"/>
            <person name="Bryant D.A."/>
            <person name="Huntemann M."/>
            <person name="Han J."/>
            <person name="Chen A."/>
            <person name="Kyrpides N."/>
            <person name="Mavromatis K."/>
            <person name="Markowitz V."/>
            <person name="Palaniappan K."/>
            <person name="Ivanova N."/>
            <person name="Schaumberg A."/>
            <person name="Pati A."/>
            <person name="Liolios K."/>
            <person name="Nordberg H.P."/>
            <person name="Cantor M.N."/>
            <person name="Hua S.X."/>
            <person name="Woyke T."/>
        </authorList>
    </citation>
    <scope>NUCLEOTIDE SEQUENCE [LARGE SCALE GENOMIC DNA]</scope>
    <source>
        <strain evidence="2 3">984</strain>
    </source>
</reference>
<protein>
    <recommendedName>
        <fullName evidence="1">bAvd-like domain-containing protein</fullName>
    </recommendedName>
</protein>
<name>W0E0C9_MARPU</name>
<proteinExistence type="predicted"/>
<gene>
    <name evidence="2" type="ORF">MARPU_11010</name>
</gene>
<dbReference type="NCBIfam" id="NF033474">
    <property type="entry name" value="DivGenRetAVD"/>
    <property type="match status" value="1"/>
</dbReference>
<dbReference type="Proteomes" id="UP000005275">
    <property type="component" value="Chromosome"/>
</dbReference>
<dbReference type="AlphaFoldDB" id="W0E0C9"/>
<organism evidence="2 3">
    <name type="scientific">Marichromatium purpuratum 984</name>
    <dbReference type="NCBI Taxonomy" id="765910"/>
    <lineage>
        <taxon>Bacteria</taxon>
        <taxon>Pseudomonadati</taxon>
        <taxon>Pseudomonadota</taxon>
        <taxon>Gammaproteobacteria</taxon>
        <taxon>Chromatiales</taxon>
        <taxon>Chromatiaceae</taxon>
        <taxon>Marichromatium</taxon>
    </lineage>
</organism>
<dbReference type="InterPro" id="IPR055360">
    <property type="entry name" value="bAvd"/>
</dbReference>
<dbReference type="OrthoDB" id="9814817at2"/>
<dbReference type="InterPro" id="IPR036583">
    <property type="entry name" value="23S_rRNA_IVS_sf"/>
</dbReference>
<dbReference type="RefSeq" id="WP_005223263.1">
    <property type="nucleotide sequence ID" value="NZ_CP007031.1"/>
</dbReference>
<dbReference type="Pfam" id="PF22296">
    <property type="entry name" value="bAvd"/>
    <property type="match status" value="1"/>
</dbReference>
<dbReference type="Gene3D" id="1.20.1440.60">
    <property type="entry name" value="23S rRNA-intervening sequence"/>
    <property type="match status" value="1"/>
</dbReference>
<dbReference type="EMBL" id="CP007031">
    <property type="protein sequence ID" value="AHF04320.1"/>
    <property type="molecule type" value="Genomic_DNA"/>
</dbReference>
<evidence type="ECO:0000259" key="1">
    <source>
        <dbReference type="Pfam" id="PF22296"/>
    </source>
</evidence>
<dbReference type="CDD" id="cd16376">
    <property type="entry name" value="Avd_like"/>
    <property type="match status" value="1"/>
</dbReference>
<sequence>MRPDDQEDLPIFTAWMQFLEWLLPATEKFPKRVRFTFADRINNLALDIAEDLVEARYTRDKAAILRRVNLRLEKLRVLLRLCHRLQYLPHAGYEHAAKSINGVGRMLGGWIREQEQRPRP</sequence>
<evidence type="ECO:0000313" key="3">
    <source>
        <dbReference type="Proteomes" id="UP000005275"/>
    </source>
</evidence>
<dbReference type="KEGG" id="mpur:MARPU_11010"/>
<keyword evidence="3" id="KW-1185">Reference proteome</keyword>
<evidence type="ECO:0000313" key="2">
    <source>
        <dbReference type="EMBL" id="AHF04320.1"/>
    </source>
</evidence>
<dbReference type="eggNOG" id="ENOG5032RM0">
    <property type="taxonomic scope" value="Bacteria"/>
</dbReference>
<dbReference type="HOGENOM" id="CLU_144676_0_0_6"/>
<accession>W0E0C9</accession>
<dbReference type="SUPFAM" id="SSF158446">
    <property type="entry name" value="IVS-encoded protein-like"/>
    <property type="match status" value="1"/>
</dbReference>